<keyword evidence="2" id="KW-0812">Transmembrane</keyword>
<feature type="compositionally biased region" description="Low complexity" evidence="1">
    <location>
        <begin position="74"/>
        <end position="93"/>
    </location>
</feature>
<feature type="transmembrane region" description="Helical" evidence="2">
    <location>
        <begin position="237"/>
        <end position="258"/>
    </location>
</feature>
<evidence type="ECO:0000256" key="1">
    <source>
        <dbReference type="SAM" id="MobiDB-lite"/>
    </source>
</evidence>
<evidence type="ECO:0000256" key="2">
    <source>
        <dbReference type="SAM" id="Phobius"/>
    </source>
</evidence>
<dbReference type="Proteomes" id="UP000241010">
    <property type="component" value="Unassembled WGS sequence"/>
</dbReference>
<feature type="compositionally biased region" description="Pro residues" evidence="1">
    <location>
        <begin position="61"/>
        <end position="73"/>
    </location>
</feature>
<feature type="domain" description="Zinc finger/thioredoxin putative" evidence="3">
    <location>
        <begin position="1"/>
        <end position="35"/>
    </location>
</feature>
<feature type="compositionally biased region" description="Basic and acidic residues" evidence="1">
    <location>
        <begin position="160"/>
        <end position="174"/>
    </location>
</feature>
<proteinExistence type="predicted"/>
<name>A0A2T4JYU8_9RHOB</name>
<dbReference type="InterPro" id="IPR011723">
    <property type="entry name" value="Znf/thioredoxin_put"/>
</dbReference>
<feature type="compositionally biased region" description="Pro residues" evidence="1">
    <location>
        <begin position="176"/>
        <end position="187"/>
    </location>
</feature>
<reference evidence="4 5" key="1">
    <citation type="submission" date="2018-03" db="EMBL/GenBank/DDBJ databases">
        <title>Cereibacter changlensis.</title>
        <authorList>
            <person name="Meyer T.E."/>
            <person name="Miller S."/>
            <person name="Lodha T."/>
            <person name="Gandham S."/>
            <person name="Chintalapati S."/>
            <person name="Chintalapati V.R."/>
        </authorList>
    </citation>
    <scope>NUCLEOTIDE SEQUENCE [LARGE SCALE GENOMIC DNA]</scope>
    <source>
        <strain evidence="4 5">JA139</strain>
    </source>
</reference>
<sequence length="302" mass="31616">MRLICPNCDAQYEVASDAIPAGGRDVQCSNCGHGWYQLPEIIAAGAEPPSFGAPEELGYRTPPPPAPKPPPVEAAPAVAEPAPSSPEPAASEPAPVPEPAKAEPAPAEPATPVFADLPESAEPAETLVIPGAAEEDEEEAAPTPPPPPRRSLDESLLAVLREEAEREAEQRKAEAPPIPPAPPPAAQPRPAAAETAPRNRDLLPDIEEINSTLRASNERRHEVDNLPALAEERPSGFGSGFFLMLVLAAGLAAAYVMAPKISEQIPSSAPAMQAYVGAVDQGRIWLDGLMQQAIAALRDMQG</sequence>
<dbReference type="EMBL" id="PZKG01000010">
    <property type="protein sequence ID" value="PTE23074.1"/>
    <property type="molecule type" value="Genomic_DNA"/>
</dbReference>
<dbReference type="RefSeq" id="WP_107662584.1">
    <property type="nucleotide sequence ID" value="NZ_PZKG01000010.1"/>
</dbReference>
<evidence type="ECO:0000313" key="4">
    <source>
        <dbReference type="EMBL" id="PTE23074.1"/>
    </source>
</evidence>
<protein>
    <recommendedName>
        <fullName evidence="3">Zinc finger/thioredoxin putative domain-containing protein</fullName>
    </recommendedName>
</protein>
<dbReference type="Pfam" id="PF13717">
    <property type="entry name" value="Zn_ribbon_4"/>
    <property type="match status" value="1"/>
</dbReference>
<feature type="region of interest" description="Disordered" evidence="1">
    <location>
        <begin position="132"/>
        <end position="204"/>
    </location>
</feature>
<keyword evidence="2" id="KW-0472">Membrane</keyword>
<dbReference type="OrthoDB" id="7159357at2"/>
<comment type="caution">
    <text evidence="4">The sequence shown here is derived from an EMBL/GenBank/DDBJ whole genome shotgun (WGS) entry which is preliminary data.</text>
</comment>
<keyword evidence="5" id="KW-1185">Reference proteome</keyword>
<dbReference type="AlphaFoldDB" id="A0A2T4JYU8"/>
<dbReference type="NCBIfam" id="TIGR02098">
    <property type="entry name" value="MJ0042_CXXC"/>
    <property type="match status" value="1"/>
</dbReference>
<keyword evidence="2" id="KW-1133">Transmembrane helix</keyword>
<feature type="region of interest" description="Disordered" evidence="1">
    <location>
        <begin position="47"/>
        <end position="113"/>
    </location>
</feature>
<evidence type="ECO:0000259" key="3">
    <source>
        <dbReference type="Pfam" id="PF13717"/>
    </source>
</evidence>
<organism evidence="4 5">
    <name type="scientific">Cereibacter changlensis JA139</name>
    <dbReference type="NCBI Taxonomy" id="1188249"/>
    <lineage>
        <taxon>Bacteria</taxon>
        <taxon>Pseudomonadati</taxon>
        <taxon>Pseudomonadota</taxon>
        <taxon>Alphaproteobacteria</taxon>
        <taxon>Rhodobacterales</taxon>
        <taxon>Paracoccaceae</taxon>
        <taxon>Cereibacter</taxon>
    </lineage>
</organism>
<gene>
    <name evidence="4" type="ORF">C5F48_03840</name>
</gene>
<evidence type="ECO:0000313" key="5">
    <source>
        <dbReference type="Proteomes" id="UP000241010"/>
    </source>
</evidence>
<accession>A0A2T4JYU8</accession>